<proteinExistence type="predicted"/>
<feature type="region of interest" description="Disordered" evidence="3">
    <location>
        <begin position="1105"/>
        <end position="1132"/>
    </location>
</feature>
<reference evidence="5 6" key="1">
    <citation type="journal article" date="2024" name="Science">
        <title>Giant polyketide synthase enzymes in the biosynthesis of giant marine polyether toxins.</title>
        <authorList>
            <person name="Fallon T.R."/>
            <person name="Shende V.V."/>
            <person name="Wierzbicki I.H."/>
            <person name="Pendleton A.L."/>
            <person name="Watervoot N.F."/>
            <person name="Auber R.P."/>
            <person name="Gonzalez D.J."/>
            <person name="Wisecaver J.H."/>
            <person name="Moore B.S."/>
        </authorList>
    </citation>
    <scope>NUCLEOTIDE SEQUENCE [LARGE SCALE GENOMIC DNA]</scope>
    <source>
        <strain evidence="5 6">12B1</strain>
    </source>
</reference>
<dbReference type="PANTHER" id="PTHR16305:SF28">
    <property type="entry name" value="GUANYLATE CYCLASE DOMAIN-CONTAINING PROTEIN"/>
    <property type="match status" value="1"/>
</dbReference>
<dbReference type="SUPFAM" id="SSF55073">
    <property type="entry name" value="Nucleotide cyclase"/>
    <property type="match status" value="2"/>
</dbReference>
<dbReference type="Proteomes" id="UP001515480">
    <property type="component" value="Unassembled WGS sequence"/>
</dbReference>
<feature type="region of interest" description="Disordered" evidence="3">
    <location>
        <begin position="922"/>
        <end position="948"/>
    </location>
</feature>
<comment type="caution">
    <text evidence="5">The sequence shown here is derived from an EMBL/GenBank/DDBJ whole genome shotgun (WGS) entry which is preliminary data.</text>
</comment>
<evidence type="ECO:0000313" key="5">
    <source>
        <dbReference type="EMBL" id="KAL1525790.1"/>
    </source>
</evidence>
<feature type="domain" description="Guanylate cyclase" evidence="4">
    <location>
        <begin position="392"/>
        <end position="426"/>
    </location>
</feature>
<dbReference type="InterPro" id="IPR041664">
    <property type="entry name" value="AAA_16"/>
</dbReference>
<dbReference type="GO" id="GO:0009190">
    <property type="term" value="P:cyclic nucleotide biosynthetic process"/>
    <property type="evidence" value="ECO:0007669"/>
    <property type="project" value="InterPro"/>
</dbReference>
<keyword evidence="6" id="KW-1185">Reference proteome</keyword>
<evidence type="ECO:0000256" key="2">
    <source>
        <dbReference type="ARBA" id="ARBA00022840"/>
    </source>
</evidence>
<organism evidence="5 6">
    <name type="scientific">Prymnesium parvum</name>
    <name type="common">Toxic golden alga</name>
    <dbReference type="NCBI Taxonomy" id="97485"/>
    <lineage>
        <taxon>Eukaryota</taxon>
        <taxon>Haptista</taxon>
        <taxon>Haptophyta</taxon>
        <taxon>Prymnesiophyceae</taxon>
        <taxon>Prymnesiales</taxon>
        <taxon>Prymnesiaceae</taxon>
        <taxon>Prymnesium</taxon>
    </lineage>
</organism>
<feature type="compositionally biased region" description="Basic and acidic residues" evidence="3">
    <location>
        <begin position="923"/>
        <end position="936"/>
    </location>
</feature>
<dbReference type="Gene3D" id="3.30.70.1230">
    <property type="entry name" value="Nucleotide cyclase"/>
    <property type="match status" value="2"/>
</dbReference>
<feature type="region of interest" description="Disordered" evidence="3">
    <location>
        <begin position="998"/>
        <end position="1026"/>
    </location>
</feature>
<dbReference type="InterPro" id="IPR027417">
    <property type="entry name" value="P-loop_NTPase"/>
</dbReference>
<evidence type="ECO:0000313" key="6">
    <source>
        <dbReference type="Proteomes" id="UP001515480"/>
    </source>
</evidence>
<dbReference type="InterPro" id="IPR029787">
    <property type="entry name" value="Nucleotide_cyclase"/>
</dbReference>
<sequence length="1203" mass="130675">MATRYGLRLPPPYVIPPPSISNTEVSHLSRGASAPSAATLEHEAKVLMSFAPTLMLRGLEAGKTAHTPCTQQYTGVAIFADISGFSKLNERFATQGGEGFGRMMSLINMYFQQMIKIITACGGDVIKFAGDALIVLWVDAPKSVLTHRACECAMELQDVLHNAQMDHDLHLSLKIGIGVGSATMFYVGGYAGRCEYFAAGPALRESFEAANVASSGDVIVSAGVWAEVKGVCQAEENSGMWSLKFMQKTFRKRSLYQRSGPLLEHVRAALRSYTAPVLLKTMELEVSLAQSFRSWTSSVVQSSVVFIHFGIEGIMDLMALDCAKIHRAIVAVQRCVYHLQGCIHRFTVDDKGCVMKVVFGAHMPHEDQPYRALLAALQLRHALSLQGIQPALGVATGESLVGPVGGSVRQEFTVHGDRIIVAARLMQHAAKLGGMVLCDEATYEVTREEMVFMKLLPVELKGRKGVMQPFRPISSSQLVEPPVLRSKTAERFCSTSDSTRFLKVCHDWLATSNPEFKAVTVEGEHGSGKTQLLMQARELLKQHCRVLHVCCRAHEKGQSGSLIRRLLAQLCQHDVWPSLRRIIPMLSGKFDDSVLFEAELSLFRAHALASEESFEAAQPPAALAHEGNSGFCTPRGEHSVGHEKRARLLLIVDSIQFADHHSCQVIQALAARKPREVLLLVACRASTGATGIDEEGNTVTDYADGNRLIRGLSSDADTFAVKLHPLAPPICMALACAVLGADSIPLKVVQLVQTRAGGNPLLIEAIMNTLVRKGLLTCTSATAELADSASEAVMNDVASEVIFETRNSILSVKLSLLSMLQQLILKTMSLLPIPCSLAVLHQALPFTISLTMLVEQIRVLCERRFIASPMIHRSSLPGGRRTMKTDSRAGEYLFVDIGMKEVCEHSMLESQRRQVQIKLASNQEKDELSSDMRRSFSPDITGRLSGSADGLRLSDSAVYPRRPKKASILPDPEYPSSPVHHSQKEDAYNLYYDDKDSMLEARPSPLGSPSVGTSSPPSHTNSPGDRRALSTAAFASRDCETGTRMSAADSVSTLAGSGLVSSSSSGCYSGASEQLDPAAAHTASRPQSIGMMWRGSFIKTVPRLYFAQHRSPPGSPKVRGRNRDRRPKQSSLPITNFFQQMSVYCGRGRAKGVPPVKVKHAMSMQESNSESSLAGSAQAKPGLLITSFASPATASPVKRNLFG</sequence>
<dbReference type="GO" id="GO:0005737">
    <property type="term" value="C:cytoplasm"/>
    <property type="evidence" value="ECO:0007669"/>
    <property type="project" value="TreeGrafter"/>
</dbReference>
<feature type="compositionally biased region" description="Basic residues" evidence="3">
    <location>
        <begin position="1118"/>
        <end position="1128"/>
    </location>
</feature>
<gene>
    <name evidence="5" type="ORF">AB1Y20_020631</name>
</gene>
<feature type="compositionally biased region" description="Low complexity" evidence="3">
    <location>
        <begin position="1003"/>
        <end position="1018"/>
    </location>
</feature>
<feature type="region of interest" description="Disordered" evidence="3">
    <location>
        <begin position="962"/>
        <end position="985"/>
    </location>
</feature>
<keyword evidence="2" id="KW-0067">ATP-binding</keyword>
<keyword evidence="1" id="KW-0547">Nucleotide-binding</keyword>
<evidence type="ECO:0000259" key="4">
    <source>
        <dbReference type="PROSITE" id="PS50125"/>
    </source>
</evidence>
<evidence type="ECO:0000256" key="3">
    <source>
        <dbReference type="SAM" id="MobiDB-lite"/>
    </source>
</evidence>
<dbReference type="Pfam" id="PF00211">
    <property type="entry name" value="Guanylate_cyc"/>
    <property type="match status" value="1"/>
</dbReference>
<accession>A0AB34JYN3</accession>
<dbReference type="PANTHER" id="PTHR16305">
    <property type="entry name" value="TESTICULAR SOLUBLE ADENYLYL CYCLASE"/>
    <property type="match status" value="1"/>
</dbReference>
<dbReference type="EMBL" id="JBGBPQ010000004">
    <property type="protein sequence ID" value="KAL1525790.1"/>
    <property type="molecule type" value="Genomic_DNA"/>
</dbReference>
<dbReference type="AlphaFoldDB" id="A0AB34JYN3"/>
<name>A0AB34JYN3_PRYPA</name>
<protein>
    <recommendedName>
        <fullName evidence="4">Guanylate cyclase domain-containing protein</fullName>
    </recommendedName>
</protein>
<dbReference type="GO" id="GO:0004016">
    <property type="term" value="F:adenylate cyclase activity"/>
    <property type="evidence" value="ECO:0007669"/>
    <property type="project" value="TreeGrafter"/>
</dbReference>
<dbReference type="PROSITE" id="PS50125">
    <property type="entry name" value="GUANYLATE_CYCLASE_2"/>
    <property type="match status" value="2"/>
</dbReference>
<evidence type="ECO:0000256" key="1">
    <source>
        <dbReference type="ARBA" id="ARBA00022741"/>
    </source>
</evidence>
<feature type="domain" description="Guanylate cyclase" evidence="4">
    <location>
        <begin position="76"/>
        <end position="208"/>
    </location>
</feature>
<dbReference type="GO" id="GO:0005524">
    <property type="term" value="F:ATP binding"/>
    <property type="evidence" value="ECO:0007669"/>
    <property type="project" value="UniProtKB-KW"/>
</dbReference>
<dbReference type="GO" id="GO:0035556">
    <property type="term" value="P:intracellular signal transduction"/>
    <property type="evidence" value="ECO:0007669"/>
    <property type="project" value="InterPro"/>
</dbReference>
<dbReference type="InterPro" id="IPR001054">
    <property type="entry name" value="A/G_cyclase"/>
</dbReference>
<dbReference type="Pfam" id="PF13191">
    <property type="entry name" value="AAA_16"/>
    <property type="match status" value="1"/>
</dbReference>
<dbReference type="SUPFAM" id="SSF52540">
    <property type="entry name" value="P-loop containing nucleoside triphosphate hydrolases"/>
    <property type="match status" value="1"/>
</dbReference>
<dbReference type="CDD" id="cd07302">
    <property type="entry name" value="CHD"/>
    <property type="match status" value="2"/>
</dbReference>